<dbReference type="GeneID" id="20234483"/>
<keyword evidence="13" id="KW-0844">Vision</keyword>
<dbReference type="SMART" id="SM00100">
    <property type="entry name" value="cNMP"/>
    <property type="match status" value="1"/>
</dbReference>
<name>V4CCP0_LOTGI</name>
<dbReference type="InterPro" id="IPR018488">
    <property type="entry name" value="cNMP-bd_CS"/>
</dbReference>
<dbReference type="InterPro" id="IPR005821">
    <property type="entry name" value="Ion_trans_dom"/>
</dbReference>
<dbReference type="SUPFAM" id="SSF81324">
    <property type="entry name" value="Voltage-gated potassium channels"/>
    <property type="match status" value="1"/>
</dbReference>
<dbReference type="PROSITE" id="PS00888">
    <property type="entry name" value="CNMP_BINDING_1"/>
    <property type="match status" value="1"/>
</dbReference>
<dbReference type="GO" id="GO:0005221">
    <property type="term" value="F:intracellularly cyclic nucleotide-activated monoatomic cation channel activity"/>
    <property type="evidence" value="ECO:0007669"/>
    <property type="project" value="InterPro"/>
</dbReference>
<feature type="domain" description="Cyclic nucleotide-binding" evidence="17">
    <location>
        <begin position="282"/>
        <end position="405"/>
    </location>
</feature>
<protein>
    <recommendedName>
        <fullName evidence="17">Cyclic nucleotide-binding domain-containing protein</fullName>
    </recommendedName>
</protein>
<keyword evidence="8" id="KW-0142">cGMP-binding</keyword>
<sequence length="413" mass="48466">FQRLFFLLDHITDVIYVVDILVQSRTAFLEDGCLVLEPQAMYQNYRKKFKYWLDIAAIFPVTTVYWTSNVMSLPWLRFLRILKYHQVTSFFEIADSRTRRPSLLRAFKLSLHLWMVIHWIACIYYMLSEYEGRGTNDWVYTDNEDGGFRRKYIRSVYWSMMTLTTIGERPSPETDLEYIFTGTTFLIGVFVFAAVVGNVGDVISNMNAARHDFQSRMDQIKFYMNHRFVPEDLQDRVKKWAEYSWTRTQAMDEPSVLAMLPDRLRTEIAIHVHLDTLKQVKIFEECEEGLLRELVLKLRPIIYSPGDYICRTGEIGREMYIINHGKIEILVQKGEISTRVALLKPGNYFGEISLLKLDEGQNRRTADVRAIGYSELLCLSRKDLISALGEYPDAKKILEAQAMKRYDILKHFD</sequence>
<feature type="transmembrane region" description="Helical" evidence="16">
    <location>
        <begin position="178"/>
        <end position="200"/>
    </location>
</feature>
<dbReference type="SUPFAM" id="SSF51206">
    <property type="entry name" value="cAMP-binding domain-like"/>
    <property type="match status" value="1"/>
</dbReference>
<dbReference type="PRINTS" id="PR01463">
    <property type="entry name" value="EAGCHANLFMLY"/>
</dbReference>
<evidence type="ECO:0000256" key="6">
    <source>
        <dbReference type="ARBA" id="ARBA00022741"/>
    </source>
</evidence>
<dbReference type="GO" id="GO:0005886">
    <property type="term" value="C:plasma membrane"/>
    <property type="evidence" value="ECO:0007669"/>
    <property type="project" value="UniProtKB-ARBA"/>
</dbReference>
<dbReference type="FunFam" id="2.60.120.10:FF:000020">
    <property type="entry name" value="Cyclic nucleotide-gated channel beta 3"/>
    <property type="match status" value="1"/>
</dbReference>
<evidence type="ECO:0000256" key="11">
    <source>
        <dbReference type="ARBA" id="ARBA00023286"/>
    </source>
</evidence>
<evidence type="ECO:0000256" key="3">
    <source>
        <dbReference type="ARBA" id="ARBA00022535"/>
    </source>
</evidence>
<dbReference type="RefSeq" id="XP_009049634.1">
    <property type="nucleotide sequence ID" value="XM_009051386.1"/>
</dbReference>
<dbReference type="OrthoDB" id="421226at2759"/>
<reference evidence="18 19" key="1">
    <citation type="journal article" date="2013" name="Nature">
        <title>Insights into bilaterian evolution from three spiralian genomes.</title>
        <authorList>
            <person name="Simakov O."/>
            <person name="Marletaz F."/>
            <person name="Cho S.J."/>
            <person name="Edsinger-Gonzales E."/>
            <person name="Havlak P."/>
            <person name="Hellsten U."/>
            <person name="Kuo D.H."/>
            <person name="Larsson T."/>
            <person name="Lv J."/>
            <person name="Arendt D."/>
            <person name="Savage R."/>
            <person name="Osoegawa K."/>
            <person name="de Jong P."/>
            <person name="Grimwood J."/>
            <person name="Chapman J.A."/>
            <person name="Shapiro H."/>
            <person name="Aerts A."/>
            <person name="Otillar R.P."/>
            <person name="Terry A.Y."/>
            <person name="Boore J.L."/>
            <person name="Grigoriev I.V."/>
            <person name="Lindberg D.R."/>
            <person name="Seaver E.C."/>
            <person name="Weisblat D.A."/>
            <person name="Putnam N.H."/>
            <person name="Rokhsar D.S."/>
        </authorList>
    </citation>
    <scope>NUCLEOTIDE SEQUENCE [LARGE SCALE GENOMIC DNA]</scope>
</reference>
<dbReference type="FunFam" id="1.10.287.70:FF:000072">
    <property type="entry name" value="Cyclic nucleotide gated channel beta 3"/>
    <property type="match status" value="1"/>
</dbReference>
<keyword evidence="11" id="KW-1071">Ligand-gated ion channel</keyword>
<keyword evidence="12" id="KW-0407">Ion channel</keyword>
<dbReference type="CTD" id="20234483"/>
<proteinExistence type="predicted"/>
<feature type="non-terminal residue" evidence="18">
    <location>
        <position position="1"/>
    </location>
</feature>
<keyword evidence="4" id="KW-0716">Sensory transduction</keyword>
<dbReference type="KEGG" id="lgi:LOTGIDRAFT_141756"/>
<accession>V4CCP0</accession>
<evidence type="ECO:0000259" key="17">
    <source>
        <dbReference type="PROSITE" id="PS50042"/>
    </source>
</evidence>
<organism evidence="18 19">
    <name type="scientific">Lottia gigantea</name>
    <name type="common">Giant owl limpet</name>
    <dbReference type="NCBI Taxonomy" id="225164"/>
    <lineage>
        <taxon>Eukaryota</taxon>
        <taxon>Metazoa</taxon>
        <taxon>Spiralia</taxon>
        <taxon>Lophotrochozoa</taxon>
        <taxon>Mollusca</taxon>
        <taxon>Gastropoda</taxon>
        <taxon>Patellogastropoda</taxon>
        <taxon>Lottioidea</taxon>
        <taxon>Lottiidae</taxon>
        <taxon>Lottia</taxon>
    </lineage>
</organism>
<dbReference type="CDD" id="cd00038">
    <property type="entry name" value="CAP_ED"/>
    <property type="match status" value="1"/>
</dbReference>
<dbReference type="HOGENOM" id="CLU_005746_12_2_1"/>
<dbReference type="Gene3D" id="1.10.287.630">
    <property type="entry name" value="Helix hairpin bin"/>
    <property type="match status" value="1"/>
</dbReference>
<keyword evidence="19" id="KW-1185">Reference proteome</keyword>
<dbReference type="PROSITE" id="PS50042">
    <property type="entry name" value="CNMP_BINDING_3"/>
    <property type="match status" value="1"/>
</dbReference>
<evidence type="ECO:0000256" key="8">
    <source>
        <dbReference type="ARBA" id="ARBA00022992"/>
    </source>
</evidence>
<dbReference type="AlphaFoldDB" id="V4CCP0"/>
<keyword evidence="7 16" id="KW-1133">Transmembrane helix</keyword>
<evidence type="ECO:0000256" key="1">
    <source>
        <dbReference type="ARBA" id="ARBA00004141"/>
    </source>
</evidence>
<keyword evidence="5 16" id="KW-0812">Transmembrane</keyword>
<gene>
    <name evidence="18" type="ORF">LOTGIDRAFT_141756</name>
</gene>
<evidence type="ECO:0000256" key="16">
    <source>
        <dbReference type="SAM" id="Phobius"/>
    </source>
</evidence>
<evidence type="ECO:0000313" key="18">
    <source>
        <dbReference type="EMBL" id="ESO99669.1"/>
    </source>
</evidence>
<evidence type="ECO:0000256" key="14">
    <source>
        <dbReference type="ARBA" id="ARBA00034430"/>
    </source>
</evidence>
<keyword evidence="9" id="KW-0406">Ion transport</keyword>
<dbReference type="Gene3D" id="1.10.287.70">
    <property type="match status" value="1"/>
</dbReference>
<evidence type="ECO:0000256" key="12">
    <source>
        <dbReference type="ARBA" id="ARBA00023303"/>
    </source>
</evidence>
<keyword evidence="10 16" id="KW-0472">Membrane</keyword>
<dbReference type="InterPro" id="IPR014710">
    <property type="entry name" value="RmlC-like_jellyroll"/>
</dbReference>
<evidence type="ECO:0000256" key="13">
    <source>
        <dbReference type="ARBA" id="ARBA00023305"/>
    </source>
</evidence>
<comment type="subcellular location">
    <subcellularLocation>
        <location evidence="1">Membrane</location>
        <topology evidence="1">Multi-pass membrane protein</topology>
    </subcellularLocation>
</comment>
<dbReference type="Gene3D" id="2.60.120.10">
    <property type="entry name" value="Jelly Rolls"/>
    <property type="match status" value="1"/>
</dbReference>
<dbReference type="OMA" id="GMYGYII"/>
<dbReference type="InterPro" id="IPR000595">
    <property type="entry name" value="cNMP-bd_dom"/>
</dbReference>
<dbReference type="InterPro" id="IPR050866">
    <property type="entry name" value="CNG_cation_channel"/>
</dbReference>
<dbReference type="Pfam" id="PF00520">
    <property type="entry name" value="Ion_trans"/>
    <property type="match status" value="1"/>
</dbReference>
<dbReference type="Proteomes" id="UP000030746">
    <property type="component" value="Unassembled WGS sequence"/>
</dbReference>
<evidence type="ECO:0000256" key="4">
    <source>
        <dbReference type="ARBA" id="ARBA00022606"/>
    </source>
</evidence>
<dbReference type="InterPro" id="IPR018490">
    <property type="entry name" value="cNMP-bd_dom_sf"/>
</dbReference>
<feature type="transmembrane region" description="Helical" evidence="16">
    <location>
        <begin position="106"/>
        <end position="127"/>
    </location>
</feature>
<evidence type="ECO:0000256" key="5">
    <source>
        <dbReference type="ARBA" id="ARBA00022692"/>
    </source>
</evidence>
<dbReference type="GO" id="GO:0005249">
    <property type="term" value="F:voltage-gated potassium channel activity"/>
    <property type="evidence" value="ECO:0007669"/>
    <property type="project" value="InterPro"/>
</dbReference>
<evidence type="ECO:0000256" key="10">
    <source>
        <dbReference type="ARBA" id="ARBA00023136"/>
    </source>
</evidence>
<feature type="transmembrane region" description="Helical" evidence="16">
    <location>
        <begin position="51"/>
        <end position="76"/>
    </location>
</feature>
<dbReference type="InterPro" id="IPR003938">
    <property type="entry name" value="K_chnl_volt-dep_EAG/ELK/ERG"/>
</dbReference>
<dbReference type="PANTHER" id="PTHR45638">
    <property type="entry name" value="CYCLIC NUCLEOTIDE-GATED CATION CHANNEL SUBUNIT A"/>
    <property type="match status" value="1"/>
</dbReference>
<comment type="catalytic activity">
    <reaction evidence="14">
        <text>K(+)(in) = K(+)(out)</text>
        <dbReference type="Rhea" id="RHEA:29463"/>
        <dbReference type="ChEBI" id="CHEBI:29103"/>
    </reaction>
</comment>
<dbReference type="Pfam" id="PF00027">
    <property type="entry name" value="cNMP_binding"/>
    <property type="match status" value="1"/>
</dbReference>
<dbReference type="EMBL" id="KB200971">
    <property type="protein sequence ID" value="ESO99669.1"/>
    <property type="molecule type" value="Genomic_DNA"/>
</dbReference>
<evidence type="ECO:0000256" key="7">
    <source>
        <dbReference type="ARBA" id="ARBA00022989"/>
    </source>
</evidence>
<evidence type="ECO:0000256" key="9">
    <source>
        <dbReference type="ARBA" id="ARBA00023065"/>
    </source>
</evidence>
<dbReference type="PANTHER" id="PTHR45638:SF13">
    <property type="entry name" value="CYCLIC NUCLEOTIDE-BINDING DOMAIN-CONTAINING PROTEIN"/>
    <property type="match status" value="1"/>
</dbReference>
<keyword evidence="6" id="KW-0547">Nucleotide-binding</keyword>
<dbReference type="GO" id="GO:0007601">
    <property type="term" value="P:visual perception"/>
    <property type="evidence" value="ECO:0007669"/>
    <property type="project" value="UniProtKB-KW"/>
</dbReference>
<dbReference type="GO" id="GO:0030553">
    <property type="term" value="F:cGMP binding"/>
    <property type="evidence" value="ECO:0007669"/>
    <property type="project" value="UniProtKB-KW"/>
</dbReference>
<evidence type="ECO:0000256" key="15">
    <source>
        <dbReference type="ARBA" id="ARBA00036239"/>
    </source>
</evidence>
<evidence type="ECO:0000313" key="19">
    <source>
        <dbReference type="Proteomes" id="UP000030746"/>
    </source>
</evidence>
<evidence type="ECO:0000256" key="2">
    <source>
        <dbReference type="ARBA" id="ARBA00022448"/>
    </source>
</evidence>
<dbReference type="GO" id="GO:0044877">
    <property type="term" value="F:protein-containing complex binding"/>
    <property type="evidence" value="ECO:0007669"/>
    <property type="project" value="TreeGrafter"/>
</dbReference>
<keyword evidence="3" id="KW-0140">cGMP</keyword>
<comment type="catalytic activity">
    <reaction evidence="15">
        <text>Na(+)(in) = Na(+)(out)</text>
        <dbReference type="Rhea" id="RHEA:34963"/>
        <dbReference type="ChEBI" id="CHEBI:29101"/>
    </reaction>
</comment>
<dbReference type="PROSITE" id="PS00889">
    <property type="entry name" value="CNMP_BINDING_2"/>
    <property type="match status" value="1"/>
</dbReference>
<dbReference type="FunFam" id="1.10.287.630:FF:000001">
    <property type="entry name" value="Cyclic nucleotide-gated channel alpha 3"/>
    <property type="match status" value="1"/>
</dbReference>
<keyword evidence="2" id="KW-0813">Transport</keyword>